<keyword evidence="4" id="KW-1185">Reference proteome</keyword>
<dbReference type="InterPro" id="IPR010730">
    <property type="entry name" value="HET"/>
</dbReference>
<dbReference type="InterPro" id="IPR052895">
    <property type="entry name" value="HetReg/Transcr_Mod"/>
</dbReference>
<feature type="compositionally biased region" description="Polar residues" evidence="1">
    <location>
        <begin position="14"/>
        <end position="35"/>
    </location>
</feature>
<dbReference type="PANTHER" id="PTHR24148:SF81">
    <property type="entry name" value="HETEROKARYON INCOMPATIBILITY DOMAIN-CONTAINING PROTEIN"/>
    <property type="match status" value="1"/>
</dbReference>
<dbReference type="Proteomes" id="UP001273166">
    <property type="component" value="Unassembled WGS sequence"/>
</dbReference>
<dbReference type="EMBL" id="JAUDZG010000001">
    <property type="protein sequence ID" value="KAK3309968.1"/>
    <property type="molecule type" value="Genomic_DNA"/>
</dbReference>
<accession>A0AAJ0H1B7</accession>
<dbReference type="RefSeq" id="XP_062725748.1">
    <property type="nucleotide sequence ID" value="XM_062862535.1"/>
</dbReference>
<reference evidence="3" key="1">
    <citation type="journal article" date="2023" name="Mol. Phylogenet. Evol.">
        <title>Genome-scale phylogeny and comparative genomics of the fungal order Sordariales.</title>
        <authorList>
            <person name="Hensen N."/>
            <person name="Bonometti L."/>
            <person name="Westerberg I."/>
            <person name="Brannstrom I.O."/>
            <person name="Guillou S."/>
            <person name="Cros-Aarteil S."/>
            <person name="Calhoun S."/>
            <person name="Haridas S."/>
            <person name="Kuo A."/>
            <person name="Mondo S."/>
            <person name="Pangilinan J."/>
            <person name="Riley R."/>
            <person name="LaButti K."/>
            <person name="Andreopoulos B."/>
            <person name="Lipzen A."/>
            <person name="Chen C."/>
            <person name="Yan M."/>
            <person name="Daum C."/>
            <person name="Ng V."/>
            <person name="Clum A."/>
            <person name="Steindorff A."/>
            <person name="Ohm R.A."/>
            <person name="Martin F."/>
            <person name="Silar P."/>
            <person name="Natvig D.O."/>
            <person name="Lalanne C."/>
            <person name="Gautier V."/>
            <person name="Ament-Velasquez S.L."/>
            <person name="Kruys A."/>
            <person name="Hutchinson M.I."/>
            <person name="Powell A.J."/>
            <person name="Barry K."/>
            <person name="Miller A.N."/>
            <person name="Grigoriev I.V."/>
            <person name="Debuchy R."/>
            <person name="Gladieux P."/>
            <person name="Hiltunen Thoren M."/>
            <person name="Johannesson H."/>
        </authorList>
    </citation>
    <scope>NUCLEOTIDE SEQUENCE</scope>
    <source>
        <strain evidence="3">CBS 333.67</strain>
    </source>
</reference>
<dbReference type="GeneID" id="87881364"/>
<gene>
    <name evidence="3" type="ORF">B0T15DRAFT_19756</name>
</gene>
<feature type="region of interest" description="Disordered" evidence="1">
    <location>
        <begin position="14"/>
        <end position="43"/>
    </location>
</feature>
<dbReference type="Pfam" id="PF06985">
    <property type="entry name" value="HET"/>
    <property type="match status" value="1"/>
</dbReference>
<comment type="caution">
    <text evidence="3">The sequence shown here is derived from an EMBL/GenBank/DDBJ whole genome shotgun (WGS) entry which is preliminary data.</text>
</comment>
<dbReference type="AlphaFoldDB" id="A0AAJ0H1B7"/>
<organism evidence="3 4">
    <name type="scientific">Chaetomium strumarium</name>
    <dbReference type="NCBI Taxonomy" id="1170767"/>
    <lineage>
        <taxon>Eukaryota</taxon>
        <taxon>Fungi</taxon>
        <taxon>Dikarya</taxon>
        <taxon>Ascomycota</taxon>
        <taxon>Pezizomycotina</taxon>
        <taxon>Sordariomycetes</taxon>
        <taxon>Sordariomycetidae</taxon>
        <taxon>Sordariales</taxon>
        <taxon>Chaetomiaceae</taxon>
        <taxon>Chaetomium</taxon>
    </lineage>
</organism>
<sequence length="816" mass="91952">MNLWWPRSVPYFNNNNTKTPSESDPQPDFSLSTVTGPAPNRPFEPSPVYPTQLNPDEIRLACFQTTTGYPPSPGRPVHLTLETYLISNCPPYETVSYCWAGEDGNDARTRPVYIGPYWDVMVHTQNCWDLLRFVRPARGLRLVWVDAVCINQGCDEERAAQVAQMGRIYTICMQVLVYLGPEVAPLLPTGQYPRRARLQDLRLMRAGRWSGVTDVPVPGGVKELLQRRYFSRLWVVQELILSPRVVIRTGDVDFHSDGATSGKLWSGELGDPAHWVQYTFKAAPLELDLHQVMRLTFSAGCADPRDRVFGVLGIISGDSPHLAPDYSLSVQHVFIDLYSHLIAARGMGRLLVLHPGVSGDSGPASTPSWVPGWASWERWQAVFDRPPELGASDRDVIFKTSSAIQQYDPTIDRGAATITFLRLPVRYRWANLSRRGAPFGVDSATGTLRASMVRLAVLDHVPRLVSQLKDASLMLFELPCGKHHVYLVSRHRLDTVVEPGNDRLYLFALNEKDRAPGFCILRKDAGYKYGDAVRVVATCEVAFFRLLNPPKPPTPPSDMNHLGMSGNGIHIRRPEEIDAIPLPEHRPWRDNLLDNVCEEREDPLDMTYPPLKRAVIGDLYWTVDEVIESVQSWLDSALDANEQLLFLPRLNTKRRDFLPVYTAVMMYRNRDSFDERNGVWDIYQQYATDVLGAEHGFDSRLIFVLTAPFEAFHDFYKDHPDTLRWLTWGRIEQDPATVQVVFNKGTIMGILETSSAGCRHMLSMTADKVGESVYDELLFSTSASADRPEKVPNGWIGQTLIEECGCDGSVELVNIP</sequence>
<dbReference type="PANTHER" id="PTHR24148">
    <property type="entry name" value="ANKYRIN REPEAT DOMAIN-CONTAINING PROTEIN 39 HOMOLOG-RELATED"/>
    <property type="match status" value="1"/>
</dbReference>
<proteinExistence type="predicted"/>
<reference evidence="3" key="2">
    <citation type="submission" date="2023-06" db="EMBL/GenBank/DDBJ databases">
        <authorList>
            <consortium name="Lawrence Berkeley National Laboratory"/>
            <person name="Mondo S.J."/>
            <person name="Hensen N."/>
            <person name="Bonometti L."/>
            <person name="Westerberg I."/>
            <person name="Brannstrom I.O."/>
            <person name="Guillou S."/>
            <person name="Cros-Aarteil S."/>
            <person name="Calhoun S."/>
            <person name="Haridas S."/>
            <person name="Kuo A."/>
            <person name="Pangilinan J."/>
            <person name="Riley R."/>
            <person name="Labutti K."/>
            <person name="Andreopoulos B."/>
            <person name="Lipzen A."/>
            <person name="Chen C."/>
            <person name="Yanf M."/>
            <person name="Daum C."/>
            <person name="Ng V."/>
            <person name="Clum A."/>
            <person name="Steindorff A."/>
            <person name="Ohm R."/>
            <person name="Martin F."/>
            <person name="Silar P."/>
            <person name="Natvig D."/>
            <person name="Lalanne C."/>
            <person name="Gautier V."/>
            <person name="Ament-Velasquez S.L."/>
            <person name="Kruys A."/>
            <person name="Hutchinson M.I."/>
            <person name="Powell A.J."/>
            <person name="Barry K."/>
            <person name="Miller A.N."/>
            <person name="Grigoriev I.V."/>
            <person name="Debuchy R."/>
            <person name="Gladieux P."/>
            <person name="Thoren M.H."/>
            <person name="Johannesson H."/>
        </authorList>
    </citation>
    <scope>NUCLEOTIDE SEQUENCE</scope>
    <source>
        <strain evidence="3">CBS 333.67</strain>
    </source>
</reference>
<evidence type="ECO:0000256" key="1">
    <source>
        <dbReference type="SAM" id="MobiDB-lite"/>
    </source>
</evidence>
<name>A0AAJ0H1B7_9PEZI</name>
<protein>
    <submittedName>
        <fullName evidence="3">Heterokaryon incompatibility protein-domain-containing protein</fullName>
    </submittedName>
</protein>
<evidence type="ECO:0000313" key="4">
    <source>
        <dbReference type="Proteomes" id="UP001273166"/>
    </source>
</evidence>
<evidence type="ECO:0000259" key="2">
    <source>
        <dbReference type="Pfam" id="PF06985"/>
    </source>
</evidence>
<evidence type="ECO:0000313" key="3">
    <source>
        <dbReference type="EMBL" id="KAK3309968.1"/>
    </source>
</evidence>
<feature type="domain" description="Heterokaryon incompatibility" evidence="2">
    <location>
        <begin position="92"/>
        <end position="238"/>
    </location>
</feature>